<name>A0A8J8G4E8_9FLAO</name>
<gene>
    <name evidence="1" type="ORF">HNQ03_000171</name>
</gene>
<dbReference type="Proteomes" id="UP000610746">
    <property type="component" value="Unassembled WGS sequence"/>
</dbReference>
<comment type="caution">
    <text evidence="1">The sequence shown here is derived from an EMBL/GenBank/DDBJ whole genome shotgun (WGS) entry which is preliminary data.</text>
</comment>
<evidence type="ECO:0000313" key="2">
    <source>
        <dbReference type="Proteomes" id="UP000610746"/>
    </source>
</evidence>
<sequence>MKNIIWIAFLLVSISCSKKSLYVLDKNQPIVDLPTNPEFYNKMKSFNASMERQEKQTIYLFKNKEIKKNDIQKLFENKKVNLMEMEVDSKKIENLGFDSSKVKKVYIFK</sequence>
<protein>
    <recommendedName>
        <fullName evidence="3">Lipoprotein</fullName>
    </recommendedName>
</protein>
<dbReference type="PROSITE" id="PS51257">
    <property type="entry name" value="PROKAR_LIPOPROTEIN"/>
    <property type="match status" value="1"/>
</dbReference>
<evidence type="ECO:0008006" key="3">
    <source>
        <dbReference type="Google" id="ProtNLM"/>
    </source>
</evidence>
<keyword evidence="2" id="KW-1185">Reference proteome</keyword>
<accession>A0A8J8G4E8</accession>
<dbReference type="AlphaFoldDB" id="A0A8J8G4E8"/>
<dbReference type="RefSeq" id="WP_173777737.1">
    <property type="nucleotide sequence ID" value="NZ_JABSNO010000001.1"/>
</dbReference>
<dbReference type="EMBL" id="JABSNO010000001">
    <property type="protein sequence ID" value="NRS91106.1"/>
    <property type="molecule type" value="Genomic_DNA"/>
</dbReference>
<organism evidence="1 2">
    <name type="scientific">Frigoriflavimonas asaccharolytica</name>
    <dbReference type="NCBI Taxonomy" id="2735899"/>
    <lineage>
        <taxon>Bacteria</taxon>
        <taxon>Pseudomonadati</taxon>
        <taxon>Bacteroidota</taxon>
        <taxon>Flavobacteriia</taxon>
        <taxon>Flavobacteriales</taxon>
        <taxon>Weeksellaceae</taxon>
        <taxon>Frigoriflavimonas</taxon>
    </lineage>
</organism>
<proteinExistence type="predicted"/>
<reference evidence="1" key="1">
    <citation type="submission" date="2020-05" db="EMBL/GenBank/DDBJ databases">
        <title>Genomic Encyclopedia of Type Strains, Phase IV (KMG-V): Genome sequencing to study the core and pangenomes of soil and plant-associated prokaryotes.</title>
        <authorList>
            <person name="Whitman W."/>
        </authorList>
    </citation>
    <scope>NUCLEOTIDE SEQUENCE</scope>
    <source>
        <strain evidence="1">16F</strain>
    </source>
</reference>
<evidence type="ECO:0000313" key="1">
    <source>
        <dbReference type="EMBL" id="NRS91106.1"/>
    </source>
</evidence>